<reference evidence="2 3" key="1">
    <citation type="submission" date="2016-08" db="EMBL/GenBank/DDBJ databases">
        <title>A Parts List for Fungal Cellulosomes Revealed by Comparative Genomics.</title>
        <authorList>
            <consortium name="DOE Joint Genome Institute"/>
            <person name="Haitjema C.H."/>
            <person name="Gilmore S.P."/>
            <person name="Henske J.K."/>
            <person name="Solomon K.V."/>
            <person name="De Groot R."/>
            <person name="Kuo A."/>
            <person name="Mondo S.J."/>
            <person name="Salamov A.A."/>
            <person name="Labutti K."/>
            <person name="Zhao Z."/>
            <person name="Chiniquy J."/>
            <person name="Barry K."/>
            <person name="Brewer H.M."/>
            <person name="Purvine S.O."/>
            <person name="Wright A.T."/>
            <person name="Boxma B."/>
            <person name="Van Alen T."/>
            <person name="Hackstein J.H."/>
            <person name="Baker S.E."/>
            <person name="Grigoriev I.V."/>
            <person name="O'Malley M.A."/>
        </authorList>
    </citation>
    <scope>NUCLEOTIDE SEQUENCE [LARGE SCALE GENOMIC DNA]</scope>
    <source>
        <strain evidence="2 3">S4</strain>
    </source>
</reference>
<dbReference type="Proteomes" id="UP000193944">
    <property type="component" value="Unassembled WGS sequence"/>
</dbReference>
<dbReference type="Gene3D" id="3.40.50.300">
    <property type="entry name" value="P-loop containing nucleotide triphosphate hydrolases"/>
    <property type="match status" value="1"/>
</dbReference>
<accession>A0A1Y1WXL9</accession>
<reference evidence="2 3" key="2">
    <citation type="submission" date="2016-08" db="EMBL/GenBank/DDBJ databases">
        <title>Pervasive Adenine N6-methylation of Active Genes in Fungi.</title>
        <authorList>
            <consortium name="DOE Joint Genome Institute"/>
            <person name="Mondo S.J."/>
            <person name="Dannebaum R.O."/>
            <person name="Kuo R.C."/>
            <person name="Labutti K."/>
            <person name="Haridas S."/>
            <person name="Kuo A."/>
            <person name="Salamov A."/>
            <person name="Ahrendt S.R."/>
            <person name="Lipzen A."/>
            <person name="Sullivan W."/>
            <person name="Andreopoulos W.B."/>
            <person name="Clum A."/>
            <person name="Lindquist E."/>
            <person name="Daum C."/>
            <person name="Ramamoorthy G.K."/>
            <person name="Gryganskyi A."/>
            <person name="Culley D."/>
            <person name="Magnuson J.K."/>
            <person name="James T.Y."/>
            <person name="O'Malley M.A."/>
            <person name="Stajich J.E."/>
            <person name="Spatafora J.W."/>
            <person name="Visel A."/>
            <person name="Grigoriev I.V."/>
        </authorList>
    </citation>
    <scope>NUCLEOTIDE SEQUENCE [LARGE SCALE GENOMIC DNA]</scope>
    <source>
        <strain evidence="2 3">S4</strain>
    </source>
</reference>
<dbReference type="GO" id="GO:0003924">
    <property type="term" value="F:GTPase activity"/>
    <property type="evidence" value="ECO:0007669"/>
    <property type="project" value="InterPro"/>
</dbReference>
<protein>
    <submittedName>
        <fullName evidence="2">p-loop containing nucleoside triphosphate hydrolase protein</fullName>
    </submittedName>
</protein>
<dbReference type="InterPro" id="IPR027417">
    <property type="entry name" value="P-loop_NTPase"/>
</dbReference>
<evidence type="ECO:0000256" key="1">
    <source>
        <dbReference type="ARBA" id="ARBA00022741"/>
    </source>
</evidence>
<dbReference type="PROSITE" id="PS51419">
    <property type="entry name" value="RAB"/>
    <property type="match status" value="1"/>
</dbReference>
<dbReference type="STRING" id="1754192.A0A1Y1WXL9"/>
<gene>
    <name evidence="2" type="ORF">BCR32DRAFT_295243</name>
</gene>
<dbReference type="InterPro" id="IPR001806">
    <property type="entry name" value="Small_GTPase"/>
</dbReference>
<dbReference type="Pfam" id="PF00071">
    <property type="entry name" value="Ras"/>
    <property type="match status" value="1"/>
</dbReference>
<dbReference type="InterPro" id="IPR005225">
    <property type="entry name" value="Small_GTP-bd"/>
</dbReference>
<dbReference type="OrthoDB" id="48625at2759"/>
<sequence>MATTATDFPTTNNESSHKPCDLKVILLGDSAVGKSKLIERYLLNDYIPYQLSTYALTLYRHTCPHPLNPKAPPISVEFWDTAGQERFQSMHPSYYHMAHVCILCFDLTRKITYKNLQHWYDELMKYRNNIPVVVIANKVDAEPERARKKYGFVERKKKGEAEDLPLYFVSASDGTNVVSAFNEAIKRGIKYKESGKNKDFVEEVLNFIAEEEKRPDGIYSKKNENENEFYMNNQTTSLTNA</sequence>
<keyword evidence="2" id="KW-0378">Hydrolase</keyword>
<evidence type="ECO:0000313" key="2">
    <source>
        <dbReference type="EMBL" id="ORX78068.1"/>
    </source>
</evidence>
<dbReference type="SMART" id="SM00176">
    <property type="entry name" value="RAN"/>
    <property type="match status" value="1"/>
</dbReference>
<dbReference type="NCBIfam" id="TIGR00231">
    <property type="entry name" value="small_GTP"/>
    <property type="match status" value="1"/>
</dbReference>
<keyword evidence="3" id="KW-1185">Reference proteome</keyword>
<name>A0A1Y1WXL9_9FUNG</name>
<dbReference type="FunFam" id="3.40.50.300:FF:001447">
    <property type="entry name" value="Ras-related protein Rab-1B"/>
    <property type="match status" value="1"/>
</dbReference>
<dbReference type="PANTHER" id="PTHR47978">
    <property type="match status" value="1"/>
</dbReference>
<organism evidence="2 3">
    <name type="scientific">Anaeromyces robustus</name>
    <dbReference type="NCBI Taxonomy" id="1754192"/>
    <lineage>
        <taxon>Eukaryota</taxon>
        <taxon>Fungi</taxon>
        <taxon>Fungi incertae sedis</taxon>
        <taxon>Chytridiomycota</taxon>
        <taxon>Chytridiomycota incertae sedis</taxon>
        <taxon>Neocallimastigomycetes</taxon>
        <taxon>Neocallimastigales</taxon>
        <taxon>Neocallimastigaceae</taxon>
        <taxon>Anaeromyces</taxon>
    </lineage>
</organism>
<dbReference type="SMART" id="SM00173">
    <property type="entry name" value="RAS"/>
    <property type="match status" value="1"/>
</dbReference>
<dbReference type="SMART" id="SM00175">
    <property type="entry name" value="RAB"/>
    <property type="match status" value="1"/>
</dbReference>
<dbReference type="GO" id="GO:0005525">
    <property type="term" value="F:GTP binding"/>
    <property type="evidence" value="ECO:0007669"/>
    <property type="project" value="InterPro"/>
</dbReference>
<proteinExistence type="predicted"/>
<comment type="caution">
    <text evidence="2">The sequence shown here is derived from an EMBL/GenBank/DDBJ whole genome shotgun (WGS) entry which is preliminary data.</text>
</comment>
<keyword evidence="1" id="KW-0547">Nucleotide-binding</keyword>
<dbReference type="SUPFAM" id="SSF52540">
    <property type="entry name" value="P-loop containing nucleoside triphosphate hydrolases"/>
    <property type="match status" value="1"/>
</dbReference>
<dbReference type="AlphaFoldDB" id="A0A1Y1WXL9"/>
<dbReference type="SMART" id="SM00174">
    <property type="entry name" value="RHO"/>
    <property type="match status" value="1"/>
</dbReference>
<evidence type="ECO:0000313" key="3">
    <source>
        <dbReference type="Proteomes" id="UP000193944"/>
    </source>
</evidence>
<dbReference type="EMBL" id="MCFG01000224">
    <property type="protein sequence ID" value="ORX78068.1"/>
    <property type="molecule type" value="Genomic_DNA"/>
</dbReference>
<dbReference type="PRINTS" id="PR00449">
    <property type="entry name" value="RASTRNSFRMNG"/>
</dbReference>